<evidence type="ECO:0000256" key="4">
    <source>
        <dbReference type="SAM" id="Coils"/>
    </source>
</evidence>
<feature type="domain" description="LXG" evidence="5">
    <location>
        <begin position="1"/>
        <end position="235"/>
    </location>
</feature>
<dbReference type="RefSeq" id="WP_083957243.1">
    <property type="nucleotide sequence ID" value="NZ_JARMMB010000004.1"/>
</dbReference>
<keyword evidence="4" id="KW-0175">Coiled coil</keyword>
<evidence type="ECO:0000313" key="6">
    <source>
        <dbReference type="EMBL" id="PKG27147.1"/>
    </source>
</evidence>
<dbReference type="PROSITE" id="PS51756">
    <property type="entry name" value="LXG"/>
    <property type="match status" value="1"/>
</dbReference>
<dbReference type="Pfam" id="PF14449">
    <property type="entry name" value="PT-TG"/>
    <property type="match status" value="1"/>
</dbReference>
<sequence>MKVLDAEQLHAGIQETITVLLQLKKQLEQIEQNLQSFISLEGELKGEGGKSIRSFYQESHLPFLTYMKDTIDQYEAILLEMRNALRSLEPSGQGFIRQSFIENDVEQGLSKAETITRDLTGEGNATIQSVSDIVSLPRLNEGDFIQQANRAGSHADQTLQKLHQFDRSQSSKLEKVDQDLRTLNRTVTEIKSLFQTGKLSISQYKPTQLAMELSGLTIPNFSQFLAYGPASVHLGTNEMLMKAETFRIAGTEVKDVKESQSSMGWLSNTLDFVPGVSNIKAGVEAISGKDFITGREIGYLERGALVAAIFGGPIVKGATKVVKWGGKHLSKLKNVFNPDKIKAVIDDALKAVTKGFNTLRNTAAHLSEKISNIRIPTWQPAYATPNGTPIQPTTLGEAADGVKKQIVSMAGKVKDGVGRGSGNNSPSRKDVYGPYYDDAKKLHETNPDWYPNPDESTLVKGKELKEARADYQALVRRGELEKGHHVQGLSFGGENVSSNIKNTGESTIRREQINDLNLDFYHEMGYGKENAKVLKIHENEKGIIVFGNNPQHTEVTVFQNKVLKWQRENGKR</sequence>
<dbReference type="InterPro" id="IPR006829">
    <property type="entry name" value="LXG_dom"/>
</dbReference>
<dbReference type="AlphaFoldDB" id="A0A2N0ZCA2"/>
<evidence type="ECO:0000313" key="7">
    <source>
        <dbReference type="Proteomes" id="UP000233343"/>
    </source>
</evidence>
<feature type="coiled-coil region" evidence="4">
    <location>
        <begin position="13"/>
        <end position="40"/>
    </location>
</feature>
<evidence type="ECO:0000256" key="3">
    <source>
        <dbReference type="ARBA" id="ARBA00034117"/>
    </source>
</evidence>
<comment type="similarity">
    <text evidence="3">In the N-terminal section; belongs to the LXG family.</text>
</comment>
<evidence type="ECO:0000259" key="5">
    <source>
        <dbReference type="PROSITE" id="PS51756"/>
    </source>
</evidence>
<accession>A0A2N0ZCA2</accession>
<dbReference type="Proteomes" id="UP000233343">
    <property type="component" value="Unassembled WGS sequence"/>
</dbReference>
<dbReference type="InterPro" id="IPR027797">
    <property type="entry name" value="PT-TG_dom"/>
</dbReference>
<comment type="subcellular location">
    <subcellularLocation>
        <location evidence="1">Secreted</location>
    </subcellularLocation>
</comment>
<proteinExistence type="inferred from homology"/>
<dbReference type="GO" id="GO:0005576">
    <property type="term" value="C:extracellular region"/>
    <property type="evidence" value="ECO:0007669"/>
    <property type="project" value="UniProtKB-SubCell"/>
</dbReference>
<keyword evidence="7" id="KW-1185">Reference proteome</keyword>
<evidence type="ECO:0000256" key="2">
    <source>
        <dbReference type="ARBA" id="ARBA00022525"/>
    </source>
</evidence>
<organism evidence="6 7">
    <name type="scientific">Cytobacillus horneckiae</name>
    <dbReference type="NCBI Taxonomy" id="549687"/>
    <lineage>
        <taxon>Bacteria</taxon>
        <taxon>Bacillati</taxon>
        <taxon>Bacillota</taxon>
        <taxon>Bacilli</taxon>
        <taxon>Bacillales</taxon>
        <taxon>Bacillaceae</taxon>
        <taxon>Cytobacillus</taxon>
    </lineage>
</organism>
<name>A0A2N0ZCA2_9BACI</name>
<keyword evidence="2" id="KW-0964">Secreted</keyword>
<evidence type="ECO:0000256" key="1">
    <source>
        <dbReference type="ARBA" id="ARBA00004613"/>
    </source>
</evidence>
<reference evidence="6 7" key="1">
    <citation type="journal article" date="2010" name="Int. J. Syst. Evol. Microbiol.">
        <title>Bacillus horneckiae sp. nov., isolated from a spacecraft-assembly clean room.</title>
        <authorList>
            <person name="Vaishampayan P."/>
            <person name="Probst A."/>
            <person name="Krishnamurthi S."/>
            <person name="Ghosh S."/>
            <person name="Osman S."/>
            <person name="McDowall A."/>
            <person name="Ruckmani A."/>
            <person name="Mayilraj S."/>
            <person name="Venkateswaran K."/>
        </authorList>
    </citation>
    <scope>NUCLEOTIDE SEQUENCE [LARGE SCALE GENOMIC DNA]</scope>
    <source>
        <strain evidence="7">1PO1SC</strain>
    </source>
</reference>
<gene>
    <name evidence="6" type="ORF">CWS20_20065</name>
</gene>
<dbReference type="EMBL" id="PISD01000049">
    <property type="protein sequence ID" value="PKG27147.1"/>
    <property type="molecule type" value="Genomic_DNA"/>
</dbReference>
<protein>
    <recommendedName>
        <fullName evidence="5">LXG domain-containing protein</fullName>
    </recommendedName>
</protein>
<comment type="caution">
    <text evidence="6">The sequence shown here is derived from an EMBL/GenBank/DDBJ whole genome shotgun (WGS) entry which is preliminary data.</text>
</comment>
<dbReference type="Pfam" id="PF04740">
    <property type="entry name" value="LXG"/>
    <property type="match status" value="1"/>
</dbReference>